<reference evidence="3 4" key="1">
    <citation type="submission" date="2016-02" db="EMBL/GenBank/DDBJ databases">
        <authorList>
            <consortium name="Pathogen Informatics"/>
        </authorList>
    </citation>
    <scope>NUCLEOTIDE SEQUENCE [LARGE SCALE GENOMIC DNA]</scope>
    <source>
        <strain evidence="3 4">LSS32</strain>
    </source>
</reference>
<organism evidence="3 4">
    <name type="scientific">Streptococcus suis</name>
    <dbReference type="NCBI Taxonomy" id="1307"/>
    <lineage>
        <taxon>Bacteria</taxon>
        <taxon>Bacillati</taxon>
        <taxon>Bacillota</taxon>
        <taxon>Bacilli</taxon>
        <taxon>Lactobacillales</taxon>
        <taxon>Streptococcaceae</taxon>
        <taxon>Streptococcus</taxon>
    </lineage>
</organism>
<dbReference type="InterPro" id="IPR000989">
    <property type="entry name" value="Rep"/>
</dbReference>
<comment type="similarity">
    <text evidence="1">Belongs to the Gram-positive plasmids replication protein type 1 family.</text>
</comment>
<sequence length="226" mass="25977">MKYSYQTACIVNEAMKQFPKGRFLFLTLTVKNVEGENLSSTLSSLTQAFNRLFKYKKVQANLLGYLRSIEVTYNEDRKDYHPHIHVLLFVRPNYFSGRGNNYISQEEWAELWAKSLKVDYVPMVDIRSVKDQGKGLHGAILETAKYPTKPFELSLENAQVVDDLYNGLYRKRQLGFGGLFKEIKKKLALDDAENGDLVHTTDDSEVSDGTKIVAIWNATKQNYFIK</sequence>
<evidence type="ECO:0000256" key="1">
    <source>
        <dbReference type="ARBA" id="ARBA00008909"/>
    </source>
</evidence>
<name>A0A116LV17_STRSU</name>
<evidence type="ECO:0000313" key="4">
    <source>
        <dbReference type="Proteomes" id="UP000072618"/>
    </source>
</evidence>
<dbReference type="GO" id="GO:0006260">
    <property type="term" value="P:DNA replication"/>
    <property type="evidence" value="ECO:0007669"/>
    <property type="project" value="UniProtKB-KW"/>
</dbReference>
<keyword evidence="2" id="KW-0235">DNA replication</keyword>
<gene>
    <name evidence="3" type="ORF">ERS132394_02342</name>
</gene>
<dbReference type="Pfam" id="PF01446">
    <property type="entry name" value="Rep_1"/>
    <property type="match status" value="1"/>
</dbReference>
<proteinExistence type="inferred from homology"/>
<dbReference type="AlphaFoldDB" id="A0A116LV17"/>
<evidence type="ECO:0000256" key="2">
    <source>
        <dbReference type="ARBA" id="ARBA00022705"/>
    </source>
</evidence>
<dbReference type="GO" id="GO:0003677">
    <property type="term" value="F:DNA binding"/>
    <property type="evidence" value="ECO:0007669"/>
    <property type="project" value="InterPro"/>
</dbReference>
<dbReference type="EMBL" id="FIGJ01000050">
    <property type="protein sequence ID" value="CYV12681.1"/>
    <property type="molecule type" value="Genomic_DNA"/>
</dbReference>
<protein>
    <submittedName>
        <fullName evidence="3">Plasmid rolling circle replication initiator protein</fullName>
    </submittedName>
</protein>
<dbReference type="Proteomes" id="UP000072618">
    <property type="component" value="Unassembled WGS sequence"/>
</dbReference>
<accession>A0A116LV17</accession>
<evidence type="ECO:0000313" key="3">
    <source>
        <dbReference type="EMBL" id="CYV12681.1"/>
    </source>
</evidence>